<dbReference type="InterPro" id="IPR022775">
    <property type="entry name" value="AP_mu_sigma_su"/>
</dbReference>
<keyword evidence="5" id="KW-0653">Protein transport</keyword>
<dbReference type="GO" id="GO:0016192">
    <property type="term" value="P:vesicle-mediated transport"/>
    <property type="evidence" value="ECO:0007669"/>
    <property type="project" value="InterPro"/>
</dbReference>
<dbReference type="GO" id="GO:0004314">
    <property type="term" value="F:[acyl-carrier-protein] S-malonyltransferase activity"/>
    <property type="evidence" value="ECO:0007669"/>
    <property type="project" value="UniProtKB-EC"/>
</dbReference>
<dbReference type="PROSITE" id="PS00991">
    <property type="entry name" value="CLAT_ADAPTOR_M_2"/>
    <property type="match status" value="1"/>
</dbReference>
<dbReference type="STRING" id="1111077.M1VXK9"/>
<dbReference type="PANTHER" id="PTHR42681:SF1">
    <property type="entry name" value="MALONYL-COA-ACYL CARRIER PROTEIN TRANSACYLASE, MITOCHONDRIAL"/>
    <property type="match status" value="1"/>
</dbReference>
<feature type="region of interest" description="Disordered" evidence="9">
    <location>
        <begin position="596"/>
        <end position="622"/>
    </location>
</feature>
<dbReference type="Pfam" id="PF00928">
    <property type="entry name" value="Adap_comp_sub"/>
    <property type="match status" value="1"/>
</dbReference>
<dbReference type="PANTHER" id="PTHR42681">
    <property type="entry name" value="MALONYL-COA-ACYL CARRIER PROTEIN TRANSACYLASE, MITOCHONDRIAL"/>
    <property type="match status" value="1"/>
</dbReference>
<dbReference type="InterPro" id="IPR016036">
    <property type="entry name" value="Malonyl_transacylase_ACP-bd"/>
</dbReference>
<dbReference type="GO" id="GO:0012505">
    <property type="term" value="C:endomembrane system"/>
    <property type="evidence" value="ECO:0007669"/>
    <property type="project" value="UniProtKB-SubCell"/>
</dbReference>
<dbReference type="EMBL" id="CAGA01000053">
    <property type="protein sequence ID" value="CCE33202.1"/>
    <property type="molecule type" value="Genomic_DNA"/>
</dbReference>
<keyword evidence="4" id="KW-0808">Transferase</keyword>
<dbReference type="PROSITE" id="PS51072">
    <property type="entry name" value="MHD"/>
    <property type="match status" value="1"/>
</dbReference>
<dbReference type="InterPro" id="IPR028565">
    <property type="entry name" value="MHD"/>
</dbReference>
<keyword evidence="12" id="KW-1185">Reference proteome</keyword>
<dbReference type="GO" id="GO:0030131">
    <property type="term" value="C:clathrin adaptor complex"/>
    <property type="evidence" value="ECO:0007669"/>
    <property type="project" value="InterPro"/>
</dbReference>
<feature type="region of interest" description="Disordered" evidence="9">
    <location>
        <begin position="356"/>
        <end position="380"/>
    </location>
</feature>
<comment type="catalytic activity">
    <reaction evidence="8">
        <text>holo-[ACP] + malonyl-CoA = malonyl-[ACP] + CoA</text>
        <dbReference type="Rhea" id="RHEA:41792"/>
        <dbReference type="Rhea" id="RHEA-COMP:9623"/>
        <dbReference type="Rhea" id="RHEA-COMP:9685"/>
        <dbReference type="ChEBI" id="CHEBI:57287"/>
        <dbReference type="ChEBI" id="CHEBI:57384"/>
        <dbReference type="ChEBI" id="CHEBI:64479"/>
        <dbReference type="ChEBI" id="CHEBI:78449"/>
        <dbReference type="EC" id="2.3.1.39"/>
    </reaction>
</comment>
<dbReference type="GO" id="GO:0006633">
    <property type="term" value="P:fatty acid biosynthetic process"/>
    <property type="evidence" value="ECO:0007669"/>
    <property type="project" value="TreeGrafter"/>
</dbReference>
<dbReference type="InterPro" id="IPR011012">
    <property type="entry name" value="Longin-like_dom_sf"/>
</dbReference>
<dbReference type="InterPro" id="IPR050858">
    <property type="entry name" value="Mal-CoA-ACP_Trans/PKS_FabD"/>
</dbReference>
<evidence type="ECO:0000313" key="11">
    <source>
        <dbReference type="EMBL" id="CCE33202.1"/>
    </source>
</evidence>
<comment type="caution">
    <text evidence="11">The sequence shown here is derived from an EMBL/GenBank/DDBJ whole genome shotgun (WGS) entry which is preliminary data.</text>
</comment>
<dbReference type="FunFam" id="3.30.70.250:FF:000006">
    <property type="entry name" value="Malonyl CoA-acyl carrier protein transacylase"/>
    <property type="match status" value="1"/>
</dbReference>
<evidence type="ECO:0000313" key="12">
    <source>
        <dbReference type="Proteomes" id="UP000016801"/>
    </source>
</evidence>
<dbReference type="Gene3D" id="3.30.70.250">
    <property type="entry name" value="Malonyl-CoA ACP transacylase, ACP-binding"/>
    <property type="match status" value="1"/>
</dbReference>
<dbReference type="SUPFAM" id="SSF49447">
    <property type="entry name" value="Second domain of Mu2 adaptin subunit (ap50) of ap2 adaptor"/>
    <property type="match status" value="1"/>
</dbReference>
<gene>
    <name evidence="11" type="ORF">CPUR_07126</name>
</gene>
<dbReference type="InterPro" id="IPR036168">
    <property type="entry name" value="AP2_Mu_C_sf"/>
</dbReference>
<dbReference type="eggNOG" id="KOG2740">
    <property type="taxonomic scope" value="Eukaryota"/>
</dbReference>
<name>M1VXK9_CLAP2</name>
<evidence type="ECO:0000256" key="7">
    <source>
        <dbReference type="ARBA" id="ARBA00023315"/>
    </source>
</evidence>
<dbReference type="Gene3D" id="3.30.450.60">
    <property type="match status" value="1"/>
</dbReference>
<feature type="domain" description="MHD" evidence="10">
    <location>
        <begin position="209"/>
        <end position="564"/>
    </location>
</feature>
<keyword evidence="6" id="KW-0472">Membrane</keyword>
<dbReference type="Gene3D" id="3.40.366.10">
    <property type="entry name" value="Malonyl-Coenzyme A Acyl Carrier Protein, domain 2"/>
    <property type="match status" value="1"/>
</dbReference>
<proteinExistence type="predicted"/>
<dbReference type="eggNOG" id="KOG2926">
    <property type="taxonomic scope" value="Eukaryota"/>
</dbReference>
<dbReference type="InterPro" id="IPR016035">
    <property type="entry name" value="Acyl_Trfase/lysoPLipase"/>
</dbReference>
<accession>M1VXK9</accession>
<dbReference type="SUPFAM" id="SSF52151">
    <property type="entry name" value="FabD/lysophospholipase-like"/>
    <property type="match status" value="1"/>
</dbReference>
<dbReference type="Gene3D" id="2.60.40.1170">
    <property type="entry name" value="Mu homology domain, subdomain B"/>
    <property type="match status" value="1"/>
</dbReference>
<dbReference type="InterPro" id="IPR014043">
    <property type="entry name" value="Acyl_transferase_dom"/>
</dbReference>
<reference evidence="11 12" key="1">
    <citation type="journal article" date="2013" name="PLoS Genet.">
        <title>Plant-symbiotic fungi as chemical engineers: Multi-genome analysis of the Clavicipitaceae reveals dynamics of alkaloid loci.</title>
        <authorList>
            <person name="Schardl C.L."/>
            <person name="Young C.A."/>
            <person name="Hesse U."/>
            <person name="Amyotte S.G."/>
            <person name="Andreeva K."/>
            <person name="Calie P.J."/>
            <person name="Fleetwood D.J."/>
            <person name="Haws D.C."/>
            <person name="Moore N."/>
            <person name="Oeser B."/>
            <person name="Panaccione D.G."/>
            <person name="Schweri K.K."/>
            <person name="Voisey C.R."/>
            <person name="Farman M.L."/>
            <person name="Jaromczyk J.W."/>
            <person name="Roe B.A."/>
            <person name="O'Sullivan D.M."/>
            <person name="Scott B."/>
            <person name="Tudzynski P."/>
            <person name="An Z."/>
            <person name="Arnaoudova E.G."/>
            <person name="Bullock C.T."/>
            <person name="Charlton N.D."/>
            <person name="Chen L."/>
            <person name="Cox M."/>
            <person name="Dinkins R.D."/>
            <person name="Florea S."/>
            <person name="Glenn A.E."/>
            <person name="Gordon A."/>
            <person name="Gueldener U."/>
            <person name="Harris D.R."/>
            <person name="Hollin W."/>
            <person name="Jaromczyk J."/>
            <person name="Johnson R.D."/>
            <person name="Khan A.K."/>
            <person name="Leistner E."/>
            <person name="Leuchtmann A."/>
            <person name="Li C."/>
            <person name="Liu J."/>
            <person name="Liu J."/>
            <person name="Liu M."/>
            <person name="Mace W."/>
            <person name="Machado C."/>
            <person name="Nagabhyru P."/>
            <person name="Pan J."/>
            <person name="Schmid J."/>
            <person name="Sugawara K."/>
            <person name="Steiner U."/>
            <person name="Takach J.E."/>
            <person name="Tanaka E."/>
            <person name="Webb J.S."/>
            <person name="Wilson E.V."/>
            <person name="Wiseman J.L."/>
            <person name="Yoshida R."/>
            <person name="Zeng Z."/>
        </authorList>
    </citation>
    <scope>NUCLEOTIDE SEQUENCE [LARGE SCALE GENOMIC DNA]</scope>
    <source>
        <strain evidence="11 12">20.1</strain>
    </source>
</reference>
<dbReference type="SUPFAM" id="SSF55048">
    <property type="entry name" value="Probable ACP-binding domain of malonyl-CoA ACP transacylase"/>
    <property type="match status" value="1"/>
</dbReference>
<dbReference type="InterPro" id="IPR001227">
    <property type="entry name" value="Ac_transferase_dom_sf"/>
</dbReference>
<dbReference type="SUPFAM" id="SSF64356">
    <property type="entry name" value="SNARE-like"/>
    <property type="match status" value="1"/>
</dbReference>
<dbReference type="AlphaFoldDB" id="M1VXK9"/>
<sequence length="1024" mass="111577">MNGVIEALHIYDENRLAFVTPRANSESLTRAYSSSAILSHTYTGRPLPATHLLALYLEHPTPRPNLIYLPNTSPATLVFSLIHANLLFLVTSSTEIEPLLVLEFLHRVVDVLEDFIGAPLLALKIEQNYHVVAQLLTEMCDAGTISTTEPNALRENVEIEGWMGKLLGSINLPGKSPLSSNFSNAPTPALPITNTPALPWRRANVRHTSNELYADVIETLSVTLAPSGRPLAAFANGSIAFTAKVSGVPDVTVSLSSPSGVHNIGSIMELPVFHPCVRLNRWQERPGQLSFIPPDGRFILAGYQVDLLPFAGETSGNIRANKLNLPVSLEIKTGLGPTGAEFEVRLQVNKTLGSQTSSSQLNQYGRGIGSGRLGAPHPGSPGAPLVDEVTVTVPLPEDVRNLSDIRPSRGDASFYPRERMLEWRVPAKELAGPTSHFGLRCTVGGIIVDEGEDFDPSGFALSGTDHSSYNESYQSYSAADPAASEEGAKTDQGGQQDAKKVAQNKMLMPSSAMVSFSVKGWLASGLKVDSIMIDARKSRGLGEGVKPYKGVKYLTVTAVCFALEGVVPRHQRRPVRHAGAHLLGLSAWEAGRMKNMTKDDDRCRPRPWDDPDGRGQPSSFPVRNAVQTCKNTSTMDGQAMLGITKRNQVTNSCEHCISRNKAGQGTQKVGMLNPWLEAFPTTAKEIIQEADHYAGFKLSDVIRDGPSKLLTQTTNAQPAIMATSIVILKILEREFDVKVADRFDVTLGHSLGEFAALVAGGYMDFQDSLYMVTRRAAAMSDATKKAVQEYGGEYGMVAIVTEPEYLRELIAAIREFVGHSSAGSKAESSEDVPPIEQVLIANINSKNQIVLSGNLERIATLMAHVRQFLGHEPRAVRLHSDSPFHSPIMKPAVSVMHDLLESRSRVPGREREDIINFPGDIPCISNVTARPFKSREQLKDLLARGCLETVRWWDSIRYLDQQEKVRRWVGIGPGKVGRNLVGKEVGMRGKDLVKGGGVWAITDPMDVEEVLRGLQETDGVVDEA</sequence>
<evidence type="ECO:0000256" key="4">
    <source>
        <dbReference type="ARBA" id="ARBA00022679"/>
    </source>
</evidence>
<dbReference type="EC" id="2.3.1.39" evidence="2"/>
<evidence type="ECO:0000256" key="8">
    <source>
        <dbReference type="ARBA" id="ARBA00048462"/>
    </source>
</evidence>
<evidence type="ECO:0000256" key="6">
    <source>
        <dbReference type="ARBA" id="ARBA00023136"/>
    </source>
</evidence>
<dbReference type="Pfam" id="PF01217">
    <property type="entry name" value="Clat_adaptor_s"/>
    <property type="match status" value="1"/>
</dbReference>
<protein>
    <recommendedName>
        <fullName evidence="2">[acyl-carrier-protein] S-malonyltransferase</fullName>
        <ecNumber evidence="2">2.3.1.39</ecNumber>
    </recommendedName>
</protein>
<dbReference type="OrthoDB" id="870at2759"/>
<keyword evidence="3" id="KW-0813">Transport</keyword>
<comment type="subcellular location">
    <subcellularLocation>
        <location evidence="1">Endomembrane system</location>
    </subcellularLocation>
</comment>
<evidence type="ECO:0000256" key="3">
    <source>
        <dbReference type="ARBA" id="ARBA00022448"/>
    </source>
</evidence>
<dbReference type="VEuPathDB" id="FungiDB:CPUR_07126"/>
<evidence type="ECO:0000256" key="9">
    <source>
        <dbReference type="SAM" id="MobiDB-lite"/>
    </source>
</evidence>
<dbReference type="InterPro" id="IPR018240">
    <property type="entry name" value="Clathrin_mu_CS"/>
</dbReference>
<organism evidence="11 12">
    <name type="scientific">Claviceps purpurea (strain 20.1)</name>
    <name type="common">Ergot fungus</name>
    <name type="synonym">Sphacelia segetum</name>
    <dbReference type="NCBI Taxonomy" id="1111077"/>
    <lineage>
        <taxon>Eukaryota</taxon>
        <taxon>Fungi</taxon>
        <taxon>Dikarya</taxon>
        <taxon>Ascomycota</taxon>
        <taxon>Pezizomycotina</taxon>
        <taxon>Sordariomycetes</taxon>
        <taxon>Hypocreomycetidae</taxon>
        <taxon>Hypocreales</taxon>
        <taxon>Clavicipitaceae</taxon>
        <taxon>Claviceps</taxon>
    </lineage>
</organism>
<dbReference type="HOGENOM" id="CLU_309719_0_0_1"/>
<evidence type="ECO:0000256" key="5">
    <source>
        <dbReference type="ARBA" id="ARBA00022927"/>
    </source>
</evidence>
<evidence type="ECO:0000256" key="2">
    <source>
        <dbReference type="ARBA" id="ARBA00013258"/>
    </source>
</evidence>
<dbReference type="Pfam" id="PF00698">
    <property type="entry name" value="Acyl_transf_1"/>
    <property type="match status" value="1"/>
</dbReference>
<dbReference type="GO" id="GO:0005739">
    <property type="term" value="C:mitochondrion"/>
    <property type="evidence" value="ECO:0007669"/>
    <property type="project" value="TreeGrafter"/>
</dbReference>
<evidence type="ECO:0000256" key="1">
    <source>
        <dbReference type="ARBA" id="ARBA00004308"/>
    </source>
</evidence>
<dbReference type="SMART" id="SM00827">
    <property type="entry name" value="PKS_AT"/>
    <property type="match status" value="1"/>
</dbReference>
<dbReference type="CDD" id="cd14837">
    <property type="entry name" value="AP3_Mu_N"/>
    <property type="match status" value="1"/>
</dbReference>
<feature type="region of interest" description="Disordered" evidence="9">
    <location>
        <begin position="471"/>
        <end position="501"/>
    </location>
</feature>
<dbReference type="Proteomes" id="UP000016801">
    <property type="component" value="Unassembled WGS sequence"/>
</dbReference>
<feature type="compositionally biased region" description="Basic and acidic residues" evidence="9">
    <location>
        <begin position="596"/>
        <end position="613"/>
    </location>
</feature>
<evidence type="ECO:0000259" key="10">
    <source>
        <dbReference type="PROSITE" id="PS51072"/>
    </source>
</evidence>
<keyword evidence="7" id="KW-0012">Acyltransferase</keyword>
<dbReference type="GO" id="GO:0006886">
    <property type="term" value="P:intracellular protein transport"/>
    <property type="evidence" value="ECO:0007669"/>
    <property type="project" value="InterPro"/>
</dbReference>